<sequence>MELARAFLKLGEVYVRIEGAMMNKLEKQRMEAAKKLELQRMNMLMDMQMELKRSKLGKRRVAASD</sequence>
<accession>A0ABC8KC93</accession>
<gene>
    <name evidence="1" type="ORF">ERUC_LOCUS18936</name>
</gene>
<dbReference type="PANTHER" id="PTHR31307">
    <property type="entry name" value="TRIHELIX TRANSCRIPTION FACTOR ASIL2"/>
    <property type="match status" value="1"/>
</dbReference>
<reference evidence="1 2" key="1">
    <citation type="submission" date="2022-03" db="EMBL/GenBank/DDBJ databases">
        <authorList>
            <person name="Macdonald S."/>
            <person name="Ahmed S."/>
            <person name="Newling K."/>
        </authorList>
    </citation>
    <scope>NUCLEOTIDE SEQUENCE [LARGE SCALE GENOMIC DNA]</scope>
</reference>
<evidence type="ECO:0000313" key="2">
    <source>
        <dbReference type="Proteomes" id="UP001642260"/>
    </source>
</evidence>
<dbReference type="InterPro" id="IPR044823">
    <property type="entry name" value="ASIL1/2-like"/>
</dbReference>
<proteinExistence type="predicted"/>
<keyword evidence="2" id="KW-1185">Reference proteome</keyword>
<protein>
    <submittedName>
        <fullName evidence="1">Uncharacterized protein</fullName>
    </submittedName>
</protein>
<evidence type="ECO:0000313" key="1">
    <source>
        <dbReference type="EMBL" id="CAH8353181.1"/>
    </source>
</evidence>
<dbReference type="Proteomes" id="UP001642260">
    <property type="component" value="Unassembled WGS sequence"/>
</dbReference>
<organism evidence="1 2">
    <name type="scientific">Eruca vesicaria subsp. sativa</name>
    <name type="common">Garden rocket</name>
    <name type="synonym">Eruca sativa</name>
    <dbReference type="NCBI Taxonomy" id="29727"/>
    <lineage>
        <taxon>Eukaryota</taxon>
        <taxon>Viridiplantae</taxon>
        <taxon>Streptophyta</taxon>
        <taxon>Embryophyta</taxon>
        <taxon>Tracheophyta</taxon>
        <taxon>Spermatophyta</taxon>
        <taxon>Magnoliopsida</taxon>
        <taxon>eudicotyledons</taxon>
        <taxon>Gunneridae</taxon>
        <taxon>Pentapetalae</taxon>
        <taxon>rosids</taxon>
        <taxon>malvids</taxon>
        <taxon>Brassicales</taxon>
        <taxon>Brassicaceae</taxon>
        <taxon>Brassiceae</taxon>
        <taxon>Eruca</taxon>
    </lineage>
</organism>
<dbReference type="EMBL" id="CAKOAT010178600">
    <property type="protein sequence ID" value="CAH8353181.1"/>
    <property type="molecule type" value="Genomic_DNA"/>
</dbReference>
<name>A0ABC8KC93_ERUVS</name>
<dbReference type="AlphaFoldDB" id="A0ABC8KC93"/>
<comment type="caution">
    <text evidence="1">The sequence shown here is derived from an EMBL/GenBank/DDBJ whole genome shotgun (WGS) entry which is preliminary data.</text>
</comment>
<dbReference type="PANTHER" id="PTHR31307:SF40">
    <property type="entry name" value="TRIHELIX TRANSCRIPTION FACTOR ENAP1-RELATED"/>
    <property type="match status" value="1"/>
</dbReference>